<accession>A0A5R9GVX1</accession>
<comment type="catalytic activity">
    <reaction evidence="1 18">
        <text>a 1,2-diacyl-sn-glycero-3-phosphate + CTP + H(+) = a CDP-1,2-diacyl-sn-glycerol + diphosphate</text>
        <dbReference type="Rhea" id="RHEA:16229"/>
        <dbReference type="ChEBI" id="CHEBI:15378"/>
        <dbReference type="ChEBI" id="CHEBI:33019"/>
        <dbReference type="ChEBI" id="CHEBI:37563"/>
        <dbReference type="ChEBI" id="CHEBI:58332"/>
        <dbReference type="ChEBI" id="CHEBI:58608"/>
        <dbReference type="EC" id="2.7.7.41"/>
    </reaction>
</comment>
<evidence type="ECO:0000256" key="4">
    <source>
        <dbReference type="ARBA" id="ARBA00005189"/>
    </source>
</evidence>
<dbReference type="GO" id="GO:0004605">
    <property type="term" value="F:phosphatidate cytidylyltransferase activity"/>
    <property type="evidence" value="ECO:0007669"/>
    <property type="project" value="UniProtKB-EC"/>
</dbReference>
<evidence type="ECO:0000256" key="7">
    <source>
        <dbReference type="ARBA" id="ARBA00019373"/>
    </source>
</evidence>
<dbReference type="AlphaFoldDB" id="A0A5R9GVX1"/>
<feature type="transmembrane region" description="Helical" evidence="19">
    <location>
        <begin position="131"/>
        <end position="150"/>
    </location>
</feature>
<organism evidence="20 21">
    <name type="scientific">Mariprofundus erugo</name>
    <dbReference type="NCBI Taxonomy" id="2528639"/>
    <lineage>
        <taxon>Bacteria</taxon>
        <taxon>Pseudomonadati</taxon>
        <taxon>Pseudomonadota</taxon>
        <taxon>Candidatius Mariprofundia</taxon>
        <taxon>Mariprofundales</taxon>
        <taxon>Mariprofundaceae</taxon>
        <taxon>Mariprofundus</taxon>
    </lineage>
</organism>
<dbReference type="PROSITE" id="PS01315">
    <property type="entry name" value="CDS"/>
    <property type="match status" value="1"/>
</dbReference>
<evidence type="ECO:0000313" key="20">
    <source>
        <dbReference type="EMBL" id="TLS67264.1"/>
    </source>
</evidence>
<keyword evidence="16" id="KW-0594">Phospholipid biosynthesis</keyword>
<name>A0A5R9GVX1_9PROT</name>
<dbReference type="PANTHER" id="PTHR46382">
    <property type="entry name" value="PHOSPHATIDATE CYTIDYLYLTRANSFERASE"/>
    <property type="match status" value="1"/>
</dbReference>
<keyword evidence="21" id="KW-1185">Reference proteome</keyword>
<feature type="transmembrane region" description="Helical" evidence="19">
    <location>
        <begin position="171"/>
        <end position="190"/>
    </location>
</feature>
<gene>
    <name evidence="20" type="ORF">FEF65_07465</name>
</gene>
<evidence type="ECO:0000256" key="5">
    <source>
        <dbReference type="ARBA" id="ARBA00010185"/>
    </source>
</evidence>
<evidence type="ECO:0000256" key="17">
    <source>
        <dbReference type="ARBA" id="ARBA00023264"/>
    </source>
</evidence>
<feature type="transmembrane region" description="Helical" evidence="19">
    <location>
        <begin position="76"/>
        <end position="92"/>
    </location>
</feature>
<proteinExistence type="inferred from homology"/>
<dbReference type="InterPro" id="IPR000374">
    <property type="entry name" value="PC_trans"/>
</dbReference>
<evidence type="ECO:0000256" key="15">
    <source>
        <dbReference type="ARBA" id="ARBA00023136"/>
    </source>
</evidence>
<keyword evidence="11 18" id="KW-0812">Transmembrane</keyword>
<evidence type="ECO:0000256" key="12">
    <source>
        <dbReference type="ARBA" id="ARBA00022695"/>
    </source>
</evidence>
<comment type="similarity">
    <text evidence="5 18">Belongs to the CDS family.</text>
</comment>
<dbReference type="UniPathway" id="UPA00557">
    <property type="reaction ID" value="UER00614"/>
</dbReference>
<feature type="transmembrane region" description="Helical" evidence="19">
    <location>
        <begin position="29"/>
        <end position="48"/>
    </location>
</feature>
<keyword evidence="14" id="KW-0443">Lipid metabolism</keyword>
<dbReference type="EC" id="2.7.7.41" evidence="6 18"/>
<dbReference type="EMBL" id="VBRY01000006">
    <property type="protein sequence ID" value="TLS67264.1"/>
    <property type="molecule type" value="Genomic_DNA"/>
</dbReference>
<sequence>MSELSKRVLTALVLLLLIWGWYFHLPEVWFESALSLVICLAATCELVLLMRMPKPVWFMLSSLPLWLLFLERPEVIWLLPAMLVWFAMFIFIPDSEAPSFSRFFAFAWLFSWLYLFALAISVTHATDNGRMLVIGACLAVWASDTAAYFVGRKFGKRKLCPAVSPGKSVEGMFGGLFFGVPVAVICWTSADLLSWLPAVLLAMVTVLTGVLGDLSESAVKRMLGVKDSGRWLPGHGGIFDRIDAIIMAVPVTWLLWSML</sequence>
<evidence type="ECO:0000256" key="13">
    <source>
        <dbReference type="ARBA" id="ARBA00022989"/>
    </source>
</evidence>
<evidence type="ECO:0000256" key="18">
    <source>
        <dbReference type="RuleBase" id="RU003938"/>
    </source>
</evidence>
<evidence type="ECO:0000256" key="9">
    <source>
        <dbReference type="ARBA" id="ARBA00022516"/>
    </source>
</evidence>
<protein>
    <recommendedName>
        <fullName evidence="7 18">Phosphatidate cytidylyltransferase</fullName>
        <ecNumber evidence="6 18">2.7.7.41</ecNumber>
    </recommendedName>
</protein>
<dbReference type="Pfam" id="PF01148">
    <property type="entry name" value="CTP_transf_1"/>
    <property type="match status" value="1"/>
</dbReference>
<dbReference type="RefSeq" id="WP_138239180.1">
    <property type="nucleotide sequence ID" value="NZ_VBRY01000006.1"/>
</dbReference>
<evidence type="ECO:0000256" key="11">
    <source>
        <dbReference type="ARBA" id="ARBA00022692"/>
    </source>
</evidence>
<keyword evidence="17" id="KW-1208">Phospholipid metabolism</keyword>
<evidence type="ECO:0000256" key="2">
    <source>
        <dbReference type="ARBA" id="ARBA00004651"/>
    </source>
</evidence>
<dbReference type="GO" id="GO:0005886">
    <property type="term" value="C:plasma membrane"/>
    <property type="evidence" value="ECO:0007669"/>
    <property type="project" value="UniProtKB-SubCell"/>
</dbReference>
<feature type="transmembrane region" description="Helical" evidence="19">
    <location>
        <begin position="104"/>
        <end position="125"/>
    </location>
</feature>
<dbReference type="Proteomes" id="UP000306585">
    <property type="component" value="Unassembled WGS sequence"/>
</dbReference>
<evidence type="ECO:0000256" key="8">
    <source>
        <dbReference type="ARBA" id="ARBA00022475"/>
    </source>
</evidence>
<keyword evidence="9" id="KW-0444">Lipid biosynthesis</keyword>
<comment type="pathway">
    <text evidence="4">Lipid metabolism.</text>
</comment>
<comment type="caution">
    <text evidence="20">The sequence shown here is derived from an EMBL/GenBank/DDBJ whole genome shotgun (WGS) entry which is preliminary data.</text>
</comment>
<dbReference type="PANTHER" id="PTHR46382:SF1">
    <property type="entry name" value="PHOSPHATIDATE CYTIDYLYLTRANSFERASE"/>
    <property type="match status" value="1"/>
</dbReference>
<keyword evidence="13 19" id="KW-1133">Transmembrane helix</keyword>
<evidence type="ECO:0000313" key="21">
    <source>
        <dbReference type="Proteomes" id="UP000306585"/>
    </source>
</evidence>
<feature type="transmembrane region" description="Helical" evidence="19">
    <location>
        <begin position="7"/>
        <end position="23"/>
    </location>
</feature>
<evidence type="ECO:0000256" key="19">
    <source>
        <dbReference type="SAM" id="Phobius"/>
    </source>
</evidence>
<comment type="pathway">
    <text evidence="3 18">Phospholipid metabolism; CDP-diacylglycerol biosynthesis; CDP-diacylglycerol from sn-glycerol 3-phosphate: step 3/3.</text>
</comment>
<keyword evidence="15 19" id="KW-0472">Membrane</keyword>
<reference evidence="20 21" key="1">
    <citation type="journal article" date="2019" name="Appl. Environ. Microbiol.">
        <title>Environmental Evidence and Genomic Insight of Iron-oxidizing Bacteria Preference Towards More Corrosion Resistant Stainless Steel at Higher Salinities.</title>
        <authorList>
            <person name="Garrison C.E."/>
            <person name="Price K.A."/>
            <person name="Field E.K."/>
        </authorList>
    </citation>
    <scope>NUCLEOTIDE SEQUENCE [LARGE SCALE GENOMIC DNA]</scope>
    <source>
        <strain evidence="20 21">P3</strain>
    </source>
</reference>
<keyword evidence="10 18" id="KW-0808">Transferase</keyword>
<evidence type="ECO:0000256" key="6">
    <source>
        <dbReference type="ARBA" id="ARBA00012487"/>
    </source>
</evidence>
<evidence type="ECO:0000256" key="16">
    <source>
        <dbReference type="ARBA" id="ARBA00023209"/>
    </source>
</evidence>
<evidence type="ECO:0000256" key="10">
    <source>
        <dbReference type="ARBA" id="ARBA00022679"/>
    </source>
</evidence>
<evidence type="ECO:0000256" key="1">
    <source>
        <dbReference type="ARBA" id="ARBA00001698"/>
    </source>
</evidence>
<keyword evidence="12 18" id="KW-0548">Nucleotidyltransferase</keyword>
<evidence type="ECO:0000256" key="3">
    <source>
        <dbReference type="ARBA" id="ARBA00005119"/>
    </source>
</evidence>
<dbReference type="GO" id="GO:0016024">
    <property type="term" value="P:CDP-diacylglycerol biosynthetic process"/>
    <property type="evidence" value="ECO:0007669"/>
    <property type="project" value="UniProtKB-UniPathway"/>
</dbReference>
<keyword evidence="8" id="KW-1003">Cell membrane</keyword>
<feature type="transmembrane region" description="Helical" evidence="19">
    <location>
        <begin position="196"/>
        <end position="215"/>
    </location>
</feature>
<comment type="subcellular location">
    <subcellularLocation>
        <location evidence="2">Cell membrane</location>
        <topology evidence="2">Multi-pass membrane protein</topology>
    </subcellularLocation>
</comment>
<evidence type="ECO:0000256" key="14">
    <source>
        <dbReference type="ARBA" id="ARBA00023098"/>
    </source>
</evidence>